<name>A0A5E8H4Q8_ROSAD</name>
<evidence type="ECO:0000256" key="5">
    <source>
        <dbReference type="ARBA" id="ARBA00022692"/>
    </source>
</evidence>
<sequence length="172" mass="18385">MSSLDAFADAYLAWAVKASLGILSISFLIIVYRIVKGPSLPDRVVALDMLVAVGIGFIAAVGLLTGYYLYIDIAITLGLVGFLATVAFARFILNRGAAGDATIMDEVKDSIRRREGRPMSAVVTILAGTMLVIGALFALGASIGIVRLKMFICARMRLQKLERLAQVSCSLL</sequence>
<comment type="similarity">
    <text evidence="2">Belongs to the CPA3 antiporters (TC 2.A.63) subunit F family.</text>
</comment>
<dbReference type="Proteomes" id="UP000004703">
    <property type="component" value="Chromosome"/>
</dbReference>
<dbReference type="NCBIfam" id="NF009245">
    <property type="entry name" value="PRK12599.1-4"/>
    <property type="match status" value="1"/>
</dbReference>
<reference evidence="9 10" key="2">
    <citation type="submission" date="2013-04" db="EMBL/GenBank/DDBJ databases">
        <authorList>
            <person name="Fiebig A."/>
            <person name="Pradella S."/>
            <person name="Wagner-Doebler I."/>
        </authorList>
    </citation>
    <scope>NUCLEOTIDE SEQUENCE [LARGE SCALE GENOMIC DNA]</scope>
    <source>
        <strain evidence="10">DSM 17067 / NCIMB 14079 / DFL-11</strain>
    </source>
</reference>
<reference evidence="9 10" key="1">
    <citation type="submission" date="2008-01" db="EMBL/GenBank/DDBJ databases">
        <authorList>
            <person name="Wagner-Dobler I."/>
            <person name="Ferriera S."/>
            <person name="Johnson J."/>
            <person name="Kravitz S."/>
            <person name="Beeson K."/>
            <person name="Sutton G."/>
            <person name="Rogers Y.-H."/>
            <person name="Friedman R."/>
            <person name="Frazier M."/>
            <person name="Venter J.C."/>
        </authorList>
    </citation>
    <scope>NUCLEOTIDE SEQUENCE [LARGE SCALE GENOMIC DNA]</scope>
    <source>
        <strain evidence="10">DSM 17067 / NCIMB 14079 / DFL-11</strain>
    </source>
</reference>
<evidence type="ECO:0000313" key="10">
    <source>
        <dbReference type="Proteomes" id="UP000004703"/>
    </source>
</evidence>
<dbReference type="PANTHER" id="PTHR34702">
    <property type="entry name" value="NA(+)/H(+) ANTIPORTER SUBUNIT F1"/>
    <property type="match status" value="1"/>
</dbReference>
<proteinExistence type="inferred from homology"/>
<comment type="caution">
    <text evidence="9">The sequence shown here is derived from an EMBL/GenBank/DDBJ whole genome shotgun (WGS) entry which is preliminary data.</text>
</comment>
<organism evidence="9 10">
    <name type="scientific">Roseibium alexandrii (strain DSM 17067 / NCIMB 14079 / DFL-11)</name>
    <name type="common">Labrenzia alexandrii</name>
    <dbReference type="NCBI Taxonomy" id="244592"/>
    <lineage>
        <taxon>Bacteria</taxon>
        <taxon>Pseudomonadati</taxon>
        <taxon>Pseudomonadota</taxon>
        <taxon>Alphaproteobacteria</taxon>
        <taxon>Hyphomicrobiales</taxon>
        <taxon>Stappiaceae</taxon>
        <taxon>Roseibium</taxon>
    </lineage>
</organism>
<dbReference type="GO" id="GO:0005886">
    <property type="term" value="C:plasma membrane"/>
    <property type="evidence" value="ECO:0007669"/>
    <property type="project" value="UniProtKB-SubCell"/>
</dbReference>
<evidence type="ECO:0000313" key="9">
    <source>
        <dbReference type="EMBL" id="EEE47491.2"/>
    </source>
</evidence>
<keyword evidence="7 8" id="KW-0472">Membrane</keyword>
<evidence type="ECO:0000256" key="8">
    <source>
        <dbReference type="SAM" id="Phobius"/>
    </source>
</evidence>
<dbReference type="EMBL" id="ACCU02000001">
    <property type="protein sequence ID" value="EEE47491.2"/>
    <property type="molecule type" value="Genomic_DNA"/>
</dbReference>
<dbReference type="Pfam" id="PF04066">
    <property type="entry name" value="MrpF_PhaF"/>
    <property type="match status" value="1"/>
</dbReference>
<evidence type="ECO:0000256" key="6">
    <source>
        <dbReference type="ARBA" id="ARBA00022989"/>
    </source>
</evidence>
<evidence type="ECO:0000256" key="3">
    <source>
        <dbReference type="ARBA" id="ARBA00022448"/>
    </source>
</evidence>
<keyword evidence="3" id="KW-0813">Transport</keyword>
<evidence type="ECO:0000256" key="2">
    <source>
        <dbReference type="ARBA" id="ARBA00009212"/>
    </source>
</evidence>
<dbReference type="AlphaFoldDB" id="A0A5E8H4Q8"/>
<protein>
    <submittedName>
        <fullName evidence="9">Multisubunit Na+/H+ antiporter, MnhF subunit</fullName>
    </submittedName>
</protein>
<evidence type="ECO:0000256" key="4">
    <source>
        <dbReference type="ARBA" id="ARBA00022475"/>
    </source>
</evidence>
<keyword evidence="4" id="KW-1003">Cell membrane</keyword>
<comment type="subcellular location">
    <subcellularLocation>
        <location evidence="1">Cell membrane</location>
        <topology evidence="1">Multi-pass membrane protein</topology>
    </subcellularLocation>
</comment>
<accession>A0A5E8H4Q8</accession>
<dbReference type="InterPro" id="IPR007208">
    <property type="entry name" value="MrpF/PhaF-like"/>
</dbReference>
<evidence type="ECO:0000256" key="7">
    <source>
        <dbReference type="ARBA" id="ARBA00023136"/>
    </source>
</evidence>
<keyword evidence="6 8" id="KW-1133">Transmembrane helix</keyword>
<keyword evidence="5 8" id="KW-0812">Transmembrane</keyword>
<dbReference type="PANTHER" id="PTHR34702:SF1">
    <property type="entry name" value="NA(+)_H(+) ANTIPORTER SUBUNIT F"/>
    <property type="match status" value="1"/>
</dbReference>
<dbReference type="GO" id="GO:0015385">
    <property type="term" value="F:sodium:proton antiporter activity"/>
    <property type="evidence" value="ECO:0007669"/>
    <property type="project" value="TreeGrafter"/>
</dbReference>
<gene>
    <name evidence="9" type="ORF">SADFL11_4780</name>
</gene>
<feature type="transmembrane region" description="Helical" evidence="8">
    <location>
        <begin position="121"/>
        <end position="146"/>
    </location>
</feature>
<feature type="transmembrane region" description="Helical" evidence="8">
    <location>
        <begin position="12"/>
        <end position="32"/>
    </location>
</feature>
<feature type="transmembrane region" description="Helical" evidence="8">
    <location>
        <begin position="73"/>
        <end position="93"/>
    </location>
</feature>
<feature type="transmembrane region" description="Helical" evidence="8">
    <location>
        <begin position="44"/>
        <end position="67"/>
    </location>
</feature>
<evidence type="ECO:0000256" key="1">
    <source>
        <dbReference type="ARBA" id="ARBA00004651"/>
    </source>
</evidence>